<evidence type="ECO:0000313" key="3">
    <source>
        <dbReference type="Proteomes" id="UP000284605"/>
    </source>
</evidence>
<dbReference type="InterPro" id="IPR032710">
    <property type="entry name" value="NTF2-like_dom_sf"/>
</dbReference>
<dbReference type="InterPro" id="IPR037401">
    <property type="entry name" value="SnoaL-like"/>
</dbReference>
<feature type="domain" description="SnoaL-like" evidence="1">
    <location>
        <begin position="16"/>
        <end position="139"/>
    </location>
</feature>
<evidence type="ECO:0000313" key="2">
    <source>
        <dbReference type="EMBL" id="RJF88814.1"/>
    </source>
</evidence>
<proteinExistence type="predicted"/>
<organism evidence="2 3">
    <name type="scientific">Oleomonas cavernae</name>
    <dbReference type="NCBI Taxonomy" id="2320859"/>
    <lineage>
        <taxon>Bacteria</taxon>
        <taxon>Pseudomonadati</taxon>
        <taxon>Pseudomonadota</taxon>
        <taxon>Alphaproteobacteria</taxon>
        <taxon>Acetobacterales</taxon>
        <taxon>Acetobacteraceae</taxon>
        <taxon>Oleomonas</taxon>
    </lineage>
</organism>
<dbReference type="SUPFAM" id="SSF54427">
    <property type="entry name" value="NTF2-like"/>
    <property type="match status" value="1"/>
</dbReference>
<gene>
    <name evidence="2" type="ORF">D3874_19005</name>
</gene>
<reference evidence="2 3" key="1">
    <citation type="submission" date="2018-09" db="EMBL/GenBank/DDBJ databases">
        <authorList>
            <person name="Zhu H."/>
        </authorList>
    </citation>
    <scope>NUCLEOTIDE SEQUENCE [LARGE SCALE GENOMIC DNA]</scope>
    <source>
        <strain evidence="2 3">K1W22B-8</strain>
    </source>
</reference>
<sequence length="165" mass="18631">MIMAEAVEVLTRRIAALEDINAIQALKHRYLRACDRKQPDVVRNCFIEDGAYIDAAHMGVHEGRDSFVGLFEMVGCRDTILDMHHAQNPAIQITGENSAHGTWDLYFNQINLDTRSATQVAGFYEDDYVRQADGWRIARSIFRVTSTLMTEVDEAGQSKVILLGR</sequence>
<dbReference type="Proteomes" id="UP000284605">
    <property type="component" value="Unassembled WGS sequence"/>
</dbReference>
<dbReference type="AlphaFoldDB" id="A0A418WFL3"/>
<dbReference type="Gene3D" id="3.10.450.50">
    <property type="match status" value="1"/>
</dbReference>
<dbReference type="Pfam" id="PF13577">
    <property type="entry name" value="SnoaL_4"/>
    <property type="match status" value="1"/>
</dbReference>
<keyword evidence="3" id="KW-1185">Reference proteome</keyword>
<protein>
    <submittedName>
        <fullName evidence="2">Nuclear transport factor 2 family protein</fullName>
    </submittedName>
</protein>
<evidence type="ECO:0000259" key="1">
    <source>
        <dbReference type="Pfam" id="PF13577"/>
    </source>
</evidence>
<name>A0A418WFL3_9PROT</name>
<comment type="caution">
    <text evidence="2">The sequence shown here is derived from an EMBL/GenBank/DDBJ whole genome shotgun (WGS) entry which is preliminary data.</text>
</comment>
<dbReference type="EMBL" id="QYUK01000011">
    <property type="protein sequence ID" value="RJF88814.1"/>
    <property type="molecule type" value="Genomic_DNA"/>
</dbReference>
<accession>A0A418WFL3</accession>